<dbReference type="PROSITE" id="PS50850">
    <property type="entry name" value="MFS"/>
    <property type="match status" value="1"/>
</dbReference>
<feature type="transmembrane region" description="Helical" evidence="6">
    <location>
        <begin position="385"/>
        <end position="404"/>
    </location>
</feature>
<evidence type="ECO:0000259" key="7">
    <source>
        <dbReference type="PROSITE" id="PS50850"/>
    </source>
</evidence>
<feature type="transmembrane region" description="Helical" evidence="6">
    <location>
        <begin position="521"/>
        <end position="539"/>
    </location>
</feature>
<feature type="transmembrane region" description="Helical" evidence="6">
    <location>
        <begin position="341"/>
        <end position="365"/>
    </location>
</feature>
<dbReference type="InterPro" id="IPR011701">
    <property type="entry name" value="MFS"/>
</dbReference>
<keyword evidence="4 6" id="KW-0472">Membrane</keyword>
<dbReference type="PANTHER" id="PTHR23502:SF173">
    <property type="entry name" value="MFS-MULTIDRUG-RESISTANCE TRANSPORTER-RELATED"/>
    <property type="match status" value="1"/>
</dbReference>
<evidence type="ECO:0000256" key="5">
    <source>
        <dbReference type="SAM" id="MobiDB-lite"/>
    </source>
</evidence>
<feature type="domain" description="Major facilitator superfamily (MFS) profile" evidence="7">
    <location>
        <begin position="115"/>
        <end position="544"/>
    </location>
</feature>
<dbReference type="Proteomes" id="UP001219567">
    <property type="component" value="Chromosome 1"/>
</dbReference>
<dbReference type="GO" id="GO:0005886">
    <property type="term" value="C:plasma membrane"/>
    <property type="evidence" value="ECO:0007669"/>
    <property type="project" value="TreeGrafter"/>
</dbReference>
<dbReference type="InterPro" id="IPR020846">
    <property type="entry name" value="MFS_dom"/>
</dbReference>
<feature type="transmembrane region" description="Helical" evidence="6">
    <location>
        <begin position="181"/>
        <end position="207"/>
    </location>
</feature>
<feature type="transmembrane region" description="Helical" evidence="6">
    <location>
        <begin position="150"/>
        <end position="169"/>
    </location>
</feature>
<evidence type="ECO:0000256" key="1">
    <source>
        <dbReference type="ARBA" id="ARBA00004141"/>
    </source>
</evidence>
<evidence type="ECO:0000256" key="3">
    <source>
        <dbReference type="ARBA" id="ARBA00022989"/>
    </source>
</evidence>
<feature type="transmembrane region" description="Helical" evidence="6">
    <location>
        <begin position="236"/>
        <end position="258"/>
    </location>
</feature>
<keyword evidence="9" id="KW-1185">Reference proteome</keyword>
<proteinExistence type="predicted"/>
<keyword evidence="3 6" id="KW-1133">Transmembrane helix</keyword>
<keyword evidence="2 6" id="KW-0812">Transmembrane</keyword>
<name>A0AAJ5YNU5_9BASI</name>
<organism evidence="8 9">
    <name type="scientific">Malassezia yamatoensis</name>
    <dbReference type="NCBI Taxonomy" id="253288"/>
    <lineage>
        <taxon>Eukaryota</taxon>
        <taxon>Fungi</taxon>
        <taxon>Dikarya</taxon>
        <taxon>Basidiomycota</taxon>
        <taxon>Ustilaginomycotina</taxon>
        <taxon>Malasseziomycetes</taxon>
        <taxon>Malasseziales</taxon>
        <taxon>Malasseziaceae</taxon>
        <taxon>Malassezia</taxon>
    </lineage>
</organism>
<accession>A0AAJ5YNU5</accession>
<protein>
    <recommendedName>
        <fullName evidence="7">Major facilitator superfamily (MFS) profile domain-containing protein</fullName>
    </recommendedName>
</protein>
<dbReference type="SUPFAM" id="SSF103473">
    <property type="entry name" value="MFS general substrate transporter"/>
    <property type="match status" value="1"/>
</dbReference>
<dbReference type="PANTHER" id="PTHR23502">
    <property type="entry name" value="MAJOR FACILITATOR SUPERFAMILY"/>
    <property type="match status" value="1"/>
</dbReference>
<feature type="region of interest" description="Disordered" evidence="5">
    <location>
        <begin position="45"/>
        <end position="64"/>
    </location>
</feature>
<evidence type="ECO:0000256" key="6">
    <source>
        <dbReference type="SAM" id="Phobius"/>
    </source>
</evidence>
<dbReference type="AlphaFoldDB" id="A0AAJ5YNU5"/>
<dbReference type="FunFam" id="1.20.1250.20:FF:000011">
    <property type="entry name" value="MFS multidrug transporter, putative"/>
    <property type="match status" value="1"/>
</dbReference>
<dbReference type="EMBL" id="CP119943">
    <property type="protein sequence ID" value="WFC97470.1"/>
    <property type="molecule type" value="Genomic_DNA"/>
</dbReference>
<evidence type="ECO:0000313" key="8">
    <source>
        <dbReference type="EMBL" id="WFC97470.1"/>
    </source>
</evidence>
<reference evidence="8 9" key="1">
    <citation type="submission" date="2023-03" db="EMBL/GenBank/DDBJ databases">
        <title>Mating type loci evolution in Malassezia.</title>
        <authorList>
            <person name="Coelho M.A."/>
        </authorList>
    </citation>
    <scope>NUCLEOTIDE SEQUENCE [LARGE SCALE GENOMIC DNA]</scope>
    <source>
        <strain evidence="8 9">CBS 9725</strain>
    </source>
</reference>
<comment type="subcellular location">
    <subcellularLocation>
        <location evidence="1">Membrane</location>
        <topology evidence="1">Multi-pass membrane protein</topology>
    </subcellularLocation>
</comment>
<dbReference type="InterPro" id="IPR036259">
    <property type="entry name" value="MFS_trans_sf"/>
</dbReference>
<evidence type="ECO:0000313" key="9">
    <source>
        <dbReference type="Proteomes" id="UP001219567"/>
    </source>
</evidence>
<dbReference type="Pfam" id="PF07690">
    <property type="entry name" value="MFS_1"/>
    <property type="match status" value="1"/>
</dbReference>
<feature type="transmembrane region" description="Helical" evidence="6">
    <location>
        <begin position="425"/>
        <end position="446"/>
    </location>
</feature>
<sequence length="554" mass="61362">MAEFDAHPDASLNQQFSEKQAAVSRSSSYGHHLCDIDDYPVFHNGRQLSANQSDDPDLERGPIQDGEFVTDVPVSELPAGHVDADKAEGDIIVEWDGVDDEEMAQNWSKYYRSYITMIIGISTFCSTFASSAPSQLLPRIMERYDVSREVAELPIFVFLAGYMFGPLFWGPLSELYGALPLLWISGLGLAVFNVGCSFSPTIAGLICMRIMSGFFGSCPLTIGGGVMANMWRKKHLGVAMCVFGATPMCGPSLGPLVGGWIAASGTTYQWVFWAMAIFTGSFTILAGLTMSETNPGVTLKKKAQRLRKRTGNPRYKAPIEVREISIREIVMERLIVPLKMLVVEPMLLSVTLYISFIYGVLYLFFDAYPVVFNQMHGLGPVQTGLTFLALVIGCLTGTLYYVTVENRAYQKRLKKSLTNTVPPEFRLRLTMAAGPILTCSLFWFAWTVWKDVSIWPPIIAGGFYGLGIFFIMFSLFTYMADTYGALTASAMAANTMVRSAFGVGFPLFATQMYNKLNPRNATTILACISLVMVPIPFLLHRYGSQLRAKTRYAM</sequence>
<dbReference type="Gene3D" id="1.20.1250.20">
    <property type="entry name" value="MFS general substrate transporter like domains"/>
    <property type="match status" value="1"/>
</dbReference>
<feature type="transmembrane region" description="Helical" evidence="6">
    <location>
        <begin position="270"/>
        <end position="291"/>
    </location>
</feature>
<dbReference type="GO" id="GO:0022857">
    <property type="term" value="F:transmembrane transporter activity"/>
    <property type="evidence" value="ECO:0007669"/>
    <property type="project" value="InterPro"/>
</dbReference>
<feature type="transmembrane region" description="Helical" evidence="6">
    <location>
        <begin position="458"/>
        <end position="478"/>
    </location>
</feature>
<dbReference type="CDD" id="cd17323">
    <property type="entry name" value="MFS_Tpo1_MDR_like"/>
    <property type="match status" value="1"/>
</dbReference>
<gene>
    <name evidence="8" type="ORF">MYAM1_000184</name>
</gene>
<evidence type="ECO:0000256" key="2">
    <source>
        <dbReference type="ARBA" id="ARBA00022692"/>
    </source>
</evidence>
<evidence type="ECO:0000256" key="4">
    <source>
        <dbReference type="ARBA" id="ARBA00023136"/>
    </source>
</evidence>
<feature type="transmembrane region" description="Helical" evidence="6">
    <location>
        <begin position="490"/>
        <end position="509"/>
    </location>
</feature>
<feature type="transmembrane region" description="Helical" evidence="6">
    <location>
        <begin position="111"/>
        <end position="129"/>
    </location>
</feature>